<dbReference type="SMART" id="SM00054">
    <property type="entry name" value="EFh"/>
    <property type="match status" value="4"/>
</dbReference>
<evidence type="ECO:0000313" key="9">
    <source>
        <dbReference type="Proteomes" id="UP000291343"/>
    </source>
</evidence>
<dbReference type="AlphaFoldDB" id="A0A482XLL8"/>
<keyword evidence="3" id="KW-0479">Metal-binding</keyword>
<proteinExistence type="inferred from homology"/>
<keyword evidence="4" id="KW-0677">Repeat</keyword>
<name>A0A482XLL8_LAOST</name>
<dbReference type="InParanoid" id="A0A482XLL8"/>
<dbReference type="InterPro" id="IPR018247">
    <property type="entry name" value="EF_Hand_1_Ca_BS"/>
</dbReference>
<evidence type="ECO:0000256" key="4">
    <source>
        <dbReference type="ARBA" id="ARBA00022737"/>
    </source>
</evidence>
<dbReference type="PROSITE" id="PS50222">
    <property type="entry name" value="EF_HAND_2"/>
    <property type="match status" value="2"/>
</dbReference>
<organism evidence="8 9">
    <name type="scientific">Laodelphax striatellus</name>
    <name type="common">Small brown planthopper</name>
    <name type="synonym">Delphax striatella</name>
    <dbReference type="NCBI Taxonomy" id="195883"/>
    <lineage>
        <taxon>Eukaryota</taxon>
        <taxon>Metazoa</taxon>
        <taxon>Ecdysozoa</taxon>
        <taxon>Arthropoda</taxon>
        <taxon>Hexapoda</taxon>
        <taxon>Insecta</taxon>
        <taxon>Pterygota</taxon>
        <taxon>Neoptera</taxon>
        <taxon>Paraneoptera</taxon>
        <taxon>Hemiptera</taxon>
        <taxon>Auchenorrhyncha</taxon>
        <taxon>Fulgoroidea</taxon>
        <taxon>Delphacidae</taxon>
        <taxon>Criomorphinae</taxon>
        <taxon>Laodelphax</taxon>
    </lineage>
</organism>
<dbReference type="EMBL" id="QKKF02006950">
    <property type="protein sequence ID" value="RZF46198.1"/>
    <property type="molecule type" value="Genomic_DNA"/>
</dbReference>
<comment type="caution">
    <text evidence="8">The sequence shown here is derived from an EMBL/GenBank/DDBJ whole genome shotgun (WGS) entry which is preliminary data.</text>
</comment>
<dbReference type="OrthoDB" id="9974725at2759"/>
<dbReference type="Gene3D" id="1.10.238.10">
    <property type="entry name" value="EF-hand"/>
    <property type="match status" value="1"/>
</dbReference>
<dbReference type="Pfam" id="PF13202">
    <property type="entry name" value="EF-hand_5"/>
    <property type="match status" value="3"/>
</dbReference>
<dbReference type="InterPro" id="IPR028846">
    <property type="entry name" value="Recoverin"/>
</dbReference>
<dbReference type="STRING" id="195883.A0A482XLL8"/>
<dbReference type="SMR" id="A0A482XLL8"/>
<evidence type="ECO:0000256" key="3">
    <source>
        <dbReference type="ARBA" id="ARBA00022723"/>
    </source>
</evidence>
<sequence>MPISPFRMKKLMYVFNVFFDVNKSGQIDRKDFELAIERICKMRGWSEGDAQYADTKKILLQVWEGLKQRADHDHDGQVSHEEWCSMWDEYAKNPDKALEWQLSYMDFMFDMEDTSGDGAIDEEEFASVCVSYGIPEQECRTAFRKFSANGTIEITRQKFAELWKAYFASEDPNAPGNFIFGKISFD</sequence>
<dbReference type="InterPro" id="IPR011992">
    <property type="entry name" value="EF-hand-dom_pair"/>
</dbReference>
<evidence type="ECO:0000256" key="1">
    <source>
        <dbReference type="ARBA" id="ARBA00006049"/>
    </source>
</evidence>
<dbReference type="FunCoup" id="A0A482XLL8">
    <property type="interactions" value="5"/>
</dbReference>
<evidence type="ECO:0000313" key="8">
    <source>
        <dbReference type="EMBL" id="RZF46198.1"/>
    </source>
</evidence>
<keyword evidence="6" id="KW-0449">Lipoprotein</keyword>
<dbReference type="PANTHER" id="PTHR23055">
    <property type="entry name" value="CALCIUM BINDING PROTEINS"/>
    <property type="match status" value="1"/>
</dbReference>
<dbReference type="InterPro" id="IPR002048">
    <property type="entry name" value="EF_hand_dom"/>
</dbReference>
<dbReference type="PANTHER" id="PTHR23055:SF178">
    <property type="entry name" value="NEUROCALCIN HOMOLOG"/>
    <property type="match status" value="1"/>
</dbReference>
<gene>
    <name evidence="8" type="ORF">LSTR_LSTR011552</name>
</gene>
<feature type="domain" description="EF-hand" evidence="7">
    <location>
        <begin position="6"/>
        <end position="42"/>
    </location>
</feature>
<evidence type="ECO:0000256" key="6">
    <source>
        <dbReference type="ARBA" id="ARBA00023288"/>
    </source>
</evidence>
<accession>A0A482XLL8</accession>
<dbReference type="PROSITE" id="PS00018">
    <property type="entry name" value="EF_HAND_1"/>
    <property type="match status" value="3"/>
</dbReference>
<protein>
    <recommendedName>
        <fullName evidence="7">EF-hand domain-containing protein</fullName>
    </recommendedName>
</protein>
<reference evidence="8 9" key="1">
    <citation type="journal article" date="2017" name="Gigascience">
        <title>Genome sequence of the small brown planthopper, Laodelphax striatellus.</title>
        <authorList>
            <person name="Zhu J."/>
            <person name="Jiang F."/>
            <person name="Wang X."/>
            <person name="Yang P."/>
            <person name="Bao Y."/>
            <person name="Zhao W."/>
            <person name="Wang W."/>
            <person name="Lu H."/>
            <person name="Wang Q."/>
            <person name="Cui N."/>
            <person name="Li J."/>
            <person name="Chen X."/>
            <person name="Luo L."/>
            <person name="Yu J."/>
            <person name="Kang L."/>
            <person name="Cui F."/>
        </authorList>
    </citation>
    <scope>NUCLEOTIDE SEQUENCE [LARGE SCALE GENOMIC DNA]</scope>
    <source>
        <strain evidence="8">Lst14</strain>
    </source>
</reference>
<keyword evidence="9" id="KW-1185">Reference proteome</keyword>
<evidence type="ECO:0000259" key="7">
    <source>
        <dbReference type="PROSITE" id="PS50222"/>
    </source>
</evidence>
<dbReference type="GO" id="GO:0005509">
    <property type="term" value="F:calcium ion binding"/>
    <property type="evidence" value="ECO:0007669"/>
    <property type="project" value="InterPro"/>
</dbReference>
<keyword evidence="2" id="KW-0519">Myristate</keyword>
<feature type="domain" description="EF-hand" evidence="7">
    <location>
        <begin position="100"/>
        <end position="135"/>
    </location>
</feature>
<evidence type="ECO:0000256" key="5">
    <source>
        <dbReference type="ARBA" id="ARBA00022837"/>
    </source>
</evidence>
<evidence type="ECO:0000256" key="2">
    <source>
        <dbReference type="ARBA" id="ARBA00022707"/>
    </source>
</evidence>
<dbReference type="Proteomes" id="UP000291343">
    <property type="component" value="Unassembled WGS sequence"/>
</dbReference>
<dbReference type="SUPFAM" id="SSF47473">
    <property type="entry name" value="EF-hand"/>
    <property type="match status" value="1"/>
</dbReference>
<comment type="similarity">
    <text evidence="1">Belongs to the recoverin family.</text>
</comment>
<keyword evidence="5" id="KW-0106">Calcium</keyword>